<dbReference type="InterPro" id="IPR023157">
    <property type="entry name" value="AGR-C-984p-like_sf"/>
</dbReference>
<evidence type="ECO:0000313" key="2">
    <source>
        <dbReference type="Proteomes" id="UP000316225"/>
    </source>
</evidence>
<protein>
    <submittedName>
        <fullName evidence="1">Uncharacterized protein DUF1217</fullName>
    </submittedName>
</protein>
<gene>
    <name evidence="1" type="ORF">IQ24_02704</name>
</gene>
<organism evidence="1 2">
    <name type="scientific">Paracoccus sulfuroxidans</name>
    <dbReference type="NCBI Taxonomy" id="384678"/>
    <lineage>
        <taxon>Bacteria</taxon>
        <taxon>Pseudomonadati</taxon>
        <taxon>Pseudomonadota</taxon>
        <taxon>Alphaproteobacteria</taxon>
        <taxon>Rhodobacterales</taxon>
        <taxon>Paracoccaceae</taxon>
        <taxon>Paracoccus</taxon>
    </lineage>
</organism>
<evidence type="ECO:0000313" key="1">
    <source>
        <dbReference type="EMBL" id="TWI32827.1"/>
    </source>
</evidence>
<dbReference type="Pfam" id="PF06748">
    <property type="entry name" value="DUF1217"/>
    <property type="match status" value="1"/>
</dbReference>
<dbReference type="Gene3D" id="1.10.3700.10">
    <property type="entry name" value="AGR C 984p-like"/>
    <property type="match status" value="1"/>
</dbReference>
<accession>A0A562NKT7</accession>
<keyword evidence="2" id="KW-1185">Reference proteome</keyword>
<dbReference type="Proteomes" id="UP000316225">
    <property type="component" value="Unassembled WGS sequence"/>
</dbReference>
<dbReference type="SUPFAM" id="SSF158837">
    <property type="entry name" value="AGR C 984p-like"/>
    <property type="match status" value="1"/>
</dbReference>
<name>A0A562NKT7_9RHOB</name>
<dbReference type="InterPro" id="IPR010626">
    <property type="entry name" value="DUF1217"/>
</dbReference>
<comment type="caution">
    <text evidence="1">The sequence shown here is derived from an EMBL/GenBank/DDBJ whole genome shotgun (WGS) entry which is preliminary data.</text>
</comment>
<dbReference type="AlphaFoldDB" id="A0A562NKT7"/>
<sequence length="258" mass="28769">MGYSVQIGGGGYAGWKMLERTAAVQQQLVAKDPEVVRARSYFVSEASRISSADELVSDFRLLRVALGAFGLEGDINNKFFLRKIIEADPDDSGSLVNRLADKRYLQLNRALSFSGDTALDLEKASNITDMYERLEFERRVGEKDQNFRIALYASRELADLAKRDSTENTKWYEILGSKPLRTLFEGAFGFSANYAKLPLDRQVIEFKRGFARTVGGDSLAALTDPKNIESLVQRFLLRSNSASIQISGFSAALALLRK</sequence>
<dbReference type="RefSeq" id="WP_145398655.1">
    <property type="nucleotide sequence ID" value="NZ_VLKU01000008.1"/>
</dbReference>
<dbReference type="EMBL" id="VLKU01000008">
    <property type="protein sequence ID" value="TWI32827.1"/>
    <property type="molecule type" value="Genomic_DNA"/>
</dbReference>
<dbReference type="OrthoDB" id="7824597at2"/>
<reference evidence="1 2" key="1">
    <citation type="journal article" date="2015" name="Stand. Genomic Sci.">
        <title>Genomic Encyclopedia of Bacterial and Archaeal Type Strains, Phase III: the genomes of soil and plant-associated and newly described type strains.</title>
        <authorList>
            <person name="Whitman W.B."/>
            <person name="Woyke T."/>
            <person name="Klenk H.P."/>
            <person name="Zhou Y."/>
            <person name="Lilburn T.G."/>
            <person name="Beck B.J."/>
            <person name="De Vos P."/>
            <person name="Vandamme P."/>
            <person name="Eisen J.A."/>
            <person name="Garrity G."/>
            <person name="Hugenholtz P."/>
            <person name="Kyrpides N.C."/>
        </authorList>
    </citation>
    <scope>NUCLEOTIDE SEQUENCE [LARGE SCALE GENOMIC DNA]</scope>
    <source>
        <strain evidence="1 2">CGMCC 1.5364</strain>
    </source>
</reference>
<proteinExistence type="predicted"/>